<dbReference type="EMBL" id="FUXX01000038">
    <property type="protein sequence ID" value="SKA66861.1"/>
    <property type="molecule type" value="Genomic_DNA"/>
</dbReference>
<gene>
    <name evidence="2" type="ORF">SAMN02745213_01880</name>
</gene>
<dbReference type="STRING" id="83771.SAMN02910357_01710"/>
<evidence type="ECO:0000313" key="2">
    <source>
        <dbReference type="EMBL" id="SKA66861.1"/>
    </source>
</evidence>
<dbReference type="AlphaFoldDB" id="A0A1T4VQU7"/>
<keyword evidence="3" id="KW-1185">Reference proteome</keyword>
<dbReference type="RefSeq" id="WP_078929246.1">
    <property type="nucleotide sequence ID" value="NZ_FUXX01000038.1"/>
</dbReference>
<dbReference type="Proteomes" id="UP000242432">
    <property type="component" value="Unassembled WGS sequence"/>
</dbReference>
<organism evidence="2 3">
    <name type="scientific">Succinivibrio dextrinosolvens DSM 3072</name>
    <dbReference type="NCBI Taxonomy" id="1123324"/>
    <lineage>
        <taxon>Bacteria</taxon>
        <taxon>Pseudomonadati</taxon>
        <taxon>Pseudomonadota</taxon>
        <taxon>Gammaproteobacteria</taxon>
        <taxon>Aeromonadales</taxon>
        <taxon>Succinivibrionaceae</taxon>
        <taxon>Succinivibrio</taxon>
    </lineage>
</organism>
<name>A0A1T4VQU7_9GAMM</name>
<accession>A0A1T4VQU7</accession>
<proteinExistence type="predicted"/>
<feature type="coiled-coil region" evidence="1">
    <location>
        <begin position="41"/>
        <end position="104"/>
    </location>
</feature>
<reference evidence="3" key="1">
    <citation type="submission" date="2017-02" db="EMBL/GenBank/DDBJ databases">
        <authorList>
            <person name="Varghese N."/>
            <person name="Submissions S."/>
        </authorList>
    </citation>
    <scope>NUCLEOTIDE SEQUENCE [LARGE SCALE GENOMIC DNA]</scope>
    <source>
        <strain evidence="3">DSM 3072</strain>
    </source>
</reference>
<protein>
    <submittedName>
        <fullName evidence="2">Uncharacterized protein</fullName>
    </submittedName>
</protein>
<evidence type="ECO:0000256" key="1">
    <source>
        <dbReference type="SAM" id="Coils"/>
    </source>
</evidence>
<sequence>MSELSRTDVEDIVKRVLNETLDKKHEELVQKLRIFVDMTLNKVLETKLKNLLEQLNSGLSEGSTDNSSYIREFNSTLSEVMRELNAVSESCNELLDKVDSLELRLEEP</sequence>
<keyword evidence="1" id="KW-0175">Coiled coil</keyword>
<evidence type="ECO:0000313" key="3">
    <source>
        <dbReference type="Proteomes" id="UP000242432"/>
    </source>
</evidence>